<accession>A0A3G5A590</accession>
<dbReference type="GO" id="GO:0004386">
    <property type="term" value="F:helicase activity"/>
    <property type="evidence" value="ECO:0007669"/>
    <property type="project" value="UniProtKB-KW"/>
</dbReference>
<feature type="non-terminal residue" evidence="1">
    <location>
        <position position="160"/>
    </location>
</feature>
<name>A0A3G5A590_9VIRU</name>
<gene>
    <name evidence="1" type="ORF">Homavirus47_3</name>
</gene>
<evidence type="ECO:0000313" key="1">
    <source>
        <dbReference type="EMBL" id="AYV82406.1"/>
    </source>
</evidence>
<keyword evidence="1" id="KW-0347">Helicase</keyword>
<dbReference type="EMBL" id="MK072378">
    <property type="protein sequence ID" value="AYV82406.1"/>
    <property type="molecule type" value="Genomic_DNA"/>
</dbReference>
<proteinExistence type="predicted"/>
<keyword evidence="1" id="KW-0547">Nucleotide-binding</keyword>
<organism evidence="1">
    <name type="scientific">Homavirus sp</name>
    <dbReference type="NCBI Taxonomy" id="2487769"/>
    <lineage>
        <taxon>Viruses</taxon>
        <taxon>Varidnaviria</taxon>
        <taxon>Bamfordvirae</taxon>
        <taxon>Nucleocytoviricota</taxon>
        <taxon>Megaviricetes</taxon>
        <taxon>Imitervirales</taxon>
        <taxon>Mimiviridae</taxon>
        <taxon>Klosneuvirinae</taxon>
    </lineage>
</organism>
<reference evidence="1" key="1">
    <citation type="submission" date="2018-10" db="EMBL/GenBank/DDBJ databases">
        <title>Hidden diversity of soil giant viruses.</title>
        <authorList>
            <person name="Schulz F."/>
            <person name="Alteio L."/>
            <person name="Goudeau D."/>
            <person name="Ryan E.M."/>
            <person name="Malmstrom R.R."/>
            <person name="Blanchard J."/>
            <person name="Woyke T."/>
        </authorList>
    </citation>
    <scope>NUCLEOTIDE SEQUENCE</scope>
    <source>
        <strain evidence="1">HOV1</strain>
    </source>
</reference>
<protein>
    <submittedName>
        <fullName evidence="1">HrpA-like RNA helicase</fullName>
    </submittedName>
</protein>
<sequence length="160" mass="18876">MVIFDSNNDPNRNRISVENLQSIYKDNHQLIKEQYFYKDDQITYIGDNNCYDYRNSIPPHTLYSTGYTKDTLEDSDGTFYIIHPDEQGIIRNIGGQIIKLTEHAYGLEFNNNKIVSYKIRSFWDLLFEKLSIYYTNNDYTNNDIIKTELGIRLSSIKSKM</sequence>
<keyword evidence="1" id="KW-0067">ATP-binding</keyword>
<keyword evidence="1" id="KW-0378">Hydrolase</keyword>